<keyword evidence="1 2" id="KW-0694">RNA-binding</keyword>
<organism evidence="5 6">
    <name type="scientific">Bursaphelenchus xylophilus</name>
    <name type="common">Pinewood nematode worm</name>
    <name type="synonym">Aphelenchoides xylophilus</name>
    <dbReference type="NCBI Taxonomy" id="6326"/>
    <lineage>
        <taxon>Eukaryota</taxon>
        <taxon>Metazoa</taxon>
        <taxon>Ecdysozoa</taxon>
        <taxon>Nematoda</taxon>
        <taxon>Chromadorea</taxon>
        <taxon>Rhabditida</taxon>
        <taxon>Tylenchina</taxon>
        <taxon>Tylenchomorpha</taxon>
        <taxon>Aphelenchoidea</taxon>
        <taxon>Aphelenchoididae</taxon>
        <taxon>Bursaphelenchus</taxon>
    </lineage>
</organism>
<dbReference type="InterPro" id="IPR006630">
    <property type="entry name" value="La_HTH"/>
</dbReference>
<feature type="compositionally biased region" description="Low complexity" evidence="3">
    <location>
        <begin position="785"/>
        <end position="806"/>
    </location>
</feature>
<protein>
    <submittedName>
        <fullName evidence="5">(pine wood nematode) hypothetical protein</fullName>
    </submittedName>
</protein>
<feature type="compositionally biased region" description="Acidic residues" evidence="3">
    <location>
        <begin position="880"/>
        <end position="890"/>
    </location>
</feature>
<dbReference type="InterPro" id="IPR006607">
    <property type="entry name" value="DM15"/>
</dbReference>
<feature type="compositionally biased region" description="Basic and acidic residues" evidence="3">
    <location>
        <begin position="995"/>
        <end position="1004"/>
    </location>
</feature>
<evidence type="ECO:0000256" key="1">
    <source>
        <dbReference type="ARBA" id="ARBA00022884"/>
    </source>
</evidence>
<dbReference type="EMBL" id="CAJFCV020000003">
    <property type="protein sequence ID" value="CAG9109535.1"/>
    <property type="molecule type" value="Genomic_DNA"/>
</dbReference>
<dbReference type="GO" id="GO:0045727">
    <property type="term" value="P:positive regulation of translation"/>
    <property type="evidence" value="ECO:0007669"/>
    <property type="project" value="TreeGrafter"/>
</dbReference>
<dbReference type="SMR" id="A0A7I8WHP6"/>
<reference evidence="5" key="1">
    <citation type="submission" date="2020-09" db="EMBL/GenBank/DDBJ databases">
        <authorList>
            <person name="Kikuchi T."/>
        </authorList>
    </citation>
    <scope>NUCLEOTIDE SEQUENCE</scope>
    <source>
        <strain evidence="5">Ka4C1</strain>
    </source>
</reference>
<feature type="domain" description="HTH La-type RNA-binding" evidence="4">
    <location>
        <begin position="593"/>
        <end position="685"/>
    </location>
</feature>
<dbReference type="InterPro" id="IPR036390">
    <property type="entry name" value="WH_DNA-bd_sf"/>
</dbReference>
<feature type="region of interest" description="Disordered" evidence="3">
    <location>
        <begin position="679"/>
        <end position="894"/>
    </location>
</feature>
<dbReference type="GO" id="GO:0048255">
    <property type="term" value="P:mRNA stabilization"/>
    <property type="evidence" value="ECO:0007669"/>
    <property type="project" value="InterPro"/>
</dbReference>
<dbReference type="Proteomes" id="UP000582659">
    <property type="component" value="Unassembled WGS sequence"/>
</dbReference>
<feature type="compositionally biased region" description="Basic and acidic residues" evidence="3">
    <location>
        <begin position="930"/>
        <end position="950"/>
    </location>
</feature>
<dbReference type="Pfam" id="PF05383">
    <property type="entry name" value="La"/>
    <property type="match status" value="1"/>
</dbReference>
<feature type="region of interest" description="Disordered" evidence="3">
    <location>
        <begin position="258"/>
        <end position="382"/>
    </location>
</feature>
<feature type="region of interest" description="Disordered" evidence="3">
    <location>
        <begin position="930"/>
        <end position="1008"/>
    </location>
</feature>
<feature type="compositionally biased region" description="Basic and acidic residues" evidence="3">
    <location>
        <begin position="824"/>
        <end position="836"/>
    </location>
</feature>
<evidence type="ECO:0000256" key="3">
    <source>
        <dbReference type="SAM" id="MobiDB-lite"/>
    </source>
</evidence>
<feature type="compositionally biased region" description="Basic and acidic residues" evidence="3">
    <location>
        <begin position="744"/>
        <end position="753"/>
    </location>
</feature>
<feature type="region of interest" description="Disordered" evidence="3">
    <location>
        <begin position="395"/>
        <end position="418"/>
    </location>
</feature>
<feature type="compositionally biased region" description="Polar residues" evidence="3">
    <location>
        <begin position="34"/>
        <end position="66"/>
    </location>
</feature>
<dbReference type="GO" id="GO:0010494">
    <property type="term" value="C:cytoplasmic stress granule"/>
    <property type="evidence" value="ECO:0007669"/>
    <property type="project" value="TreeGrafter"/>
</dbReference>
<dbReference type="SMART" id="SM00684">
    <property type="entry name" value="DM15"/>
    <property type="match status" value="2"/>
</dbReference>
<dbReference type="EMBL" id="CAJFDI010000003">
    <property type="protein sequence ID" value="CAD5222236.1"/>
    <property type="molecule type" value="Genomic_DNA"/>
</dbReference>
<dbReference type="SUPFAM" id="SSF46785">
    <property type="entry name" value="Winged helix' DNA-binding domain"/>
    <property type="match status" value="1"/>
</dbReference>
<name>A0A7I8WHP6_BURXY</name>
<dbReference type="PROSITE" id="PS50961">
    <property type="entry name" value="HTH_LA"/>
    <property type="match status" value="1"/>
</dbReference>
<feature type="compositionally biased region" description="Basic and acidic residues" evidence="3">
    <location>
        <begin position="852"/>
        <end position="874"/>
    </location>
</feature>
<dbReference type="OrthoDB" id="340227at2759"/>
<accession>A0A7I8WHP6</accession>
<evidence type="ECO:0000259" key="4">
    <source>
        <dbReference type="PROSITE" id="PS50961"/>
    </source>
</evidence>
<dbReference type="SMART" id="SM00715">
    <property type="entry name" value="LA"/>
    <property type="match status" value="1"/>
</dbReference>
<feature type="compositionally biased region" description="Basic and acidic residues" evidence="3">
    <location>
        <begin position="175"/>
        <end position="184"/>
    </location>
</feature>
<feature type="region of interest" description="Disordered" evidence="3">
    <location>
        <begin position="144"/>
        <end position="197"/>
    </location>
</feature>
<proteinExistence type="predicted"/>
<feature type="region of interest" description="Disordered" evidence="3">
    <location>
        <begin position="514"/>
        <end position="554"/>
    </location>
</feature>
<feature type="compositionally biased region" description="Basic residues" evidence="3">
    <location>
        <begin position="15"/>
        <end position="25"/>
    </location>
</feature>
<dbReference type="GO" id="GO:0005829">
    <property type="term" value="C:cytosol"/>
    <property type="evidence" value="ECO:0007669"/>
    <property type="project" value="TreeGrafter"/>
</dbReference>
<gene>
    <name evidence="5" type="ORF">BXYJ_LOCUS7204</name>
</gene>
<evidence type="ECO:0000313" key="5">
    <source>
        <dbReference type="EMBL" id="CAD5222236.1"/>
    </source>
</evidence>
<dbReference type="InterPro" id="IPR036388">
    <property type="entry name" value="WH-like_DNA-bd_sf"/>
</dbReference>
<dbReference type="Pfam" id="PF21071">
    <property type="entry name" value="LARP1_HEAT"/>
    <property type="match status" value="1"/>
</dbReference>
<feature type="region of interest" description="Disordered" evidence="3">
    <location>
        <begin position="96"/>
        <end position="130"/>
    </location>
</feature>
<dbReference type="Gene3D" id="1.10.10.10">
    <property type="entry name" value="Winged helix-like DNA-binding domain superfamily/Winged helix DNA-binding domain"/>
    <property type="match status" value="1"/>
</dbReference>
<feature type="compositionally biased region" description="Polar residues" evidence="3">
    <location>
        <begin position="754"/>
        <end position="774"/>
    </location>
</feature>
<feature type="compositionally biased region" description="Polar residues" evidence="3">
    <location>
        <begin position="814"/>
        <end position="823"/>
    </location>
</feature>
<feature type="compositionally biased region" description="Acidic residues" evidence="3">
    <location>
        <begin position="264"/>
        <end position="287"/>
    </location>
</feature>
<feature type="compositionally biased region" description="Low complexity" evidence="3">
    <location>
        <begin position="1"/>
        <end position="13"/>
    </location>
</feature>
<dbReference type="Proteomes" id="UP000659654">
    <property type="component" value="Unassembled WGS sequence"/>
</dbReference>
<feature type="compositionally biased region" description="Polar residues" evidence="3">
    <location>
        <begin position="523"/>
        <end position="532"/>
    </location>
</feature>
<feature type="compositionally biased region" description="Basic and acidic residues" evidence="3">
    <location>
        <begin position="690"/>
        <end position="702"/>
    </location>
</feature>
<feature type="compositionally biased region" description="Basic and acidic residues" evidence="3">
    <location>
        <begin position="710"/>
        <end position="735"/>
    </location>
</feature>
<dbReference type="GO" id="GO:0000339">
    <property type="term" value="F:RNA cap binding"/>
    <property type="evidence" value="ECO:0007669"/>
    <property type="project" value="InterPro"/>
</dbReference>
<dbReference type="AlphaFoldDB" id="A0A7I8WHP6"/>
<feature type="compositionally biased region" description="Low complexity" evidence="3">
    <location>
        <begin position="951"/>
        <end position="962"/>
    </location>
</feature>
<dbReference type="InterPro" id="IPR045180">
    <property type="entry name" value="La_dom_prot"/>
</dbReference>
<evidence type="ECO:0000313" key="6">
    <source>
        <dbReference type="Proteomes" id="UP000659654"/>
    </source>
</evidence>
<feature type="region of interest" description="Disordered" evidence="3">
    <location>
        <begin position="1"/>
        <end position="66"/>
    </location>
</feature>
<evidence type="ECO:0000256" key="2">
    <source>
        <dbReference type="PROSITE-ProRule" id="PRU00332"/>
    </source>
</evidence>
<keyword evidence="6" id="KW-1185">Reference proteome</keyword>
<dbReference type="PANTHER" id="PTHR22792">
    <property type="entry name" value="LUPUS LA PROTEIN-RELATED"/>
    <property type="match status" value="1"/>
</dbReference>
<feature type="compositionally biased region" description="Polar residues" evidence="3">
    <location>
        <begin position="317"/>
        <end position="328"/>
    </location>
</feature>
<sequence>MNTNGLGNNGENGISKKRRGSKKGNKLIDLNADDNISNPWFKNKQNSLDEMDVSKQSCAQHNGKVTNGTKLADAEQAWPSLKEAVQEEAVLNGVCQNGLVHKQPKSNGTHPEQTESPEDGDSRSASKNGKYSWKKLDIDIHYKNRETDRVSPSGPAKRSRYDKFGKTRTIRRSRRDGQAAKENKTANTVVTDEDENEEQDYWYFDNTSNGFYYQHSGTQGWKRSNGVLDAPEASFSIEPVVAFVPTTADATEFVSFTDSAPLDSGEETEEKDPEEVNEIEDEEDENEMPYTGQPVHPGNGVVNSNGGLRNGPPRASNVGTGHFKQNSRGRNENRNTEGKQTGGHRRNFNNNNSKPTNDQWNKNAQNPPPPQQKADSTNSEKPNAHKAFYQRNDRWQARNPPNQPPNGQQQPISVQRGPLPDWDEVAEAAQDGGFDYMDLMETQYSQLCAMMALPPFDPTMAMKANQMPYMVPFVPQNGGQLFRAPVVTAGPPPQALNATTMSHPGLQAAAQAALDKRIKAQASKPQATTSTDSRPESVASSVTSTVPPTPNALLSPNGVPVPPVIRPPLVPPPMLQPFFPSFPGVAPVPLLTEFRNEDIKAVLCKQIEYYFSVDNLQKDFFLRRRMDKNGYLPLSLISSFPRVSNLTRDINVIANALMDSDKVELDSANMRVRTRISPESWPMEFSSQKSVDEEGDHTKEDLPGPSTPTSDEKKEVKVEAKPQPKKATKESKQSEYDDVFEDQQGEKQEHHAPSENSTNSTPRVSYSAMAQQSAPKDKPQVQIVQSPTTPSKSQPQTPKSKPTSSKDTPRSSRGPRSQRAQSPKTEKSEKEEKKEGDDDWQEVAPKKKKKPSKPEGRRRGRHHNAEGERSERRKSSTNVENEDYNTVEEMPDQHIKKLIILTQSPATKAKEKRLMSEEIEHNLRKYEEALWQKEGRQDEAKKPEDSDKQSSETSSETSSNSNENKEPKGPAGSVWAKKALERAAASASMPRSPIAKREQQESKVPRYYPAHNKEIKDLKKDKNLQQQVSVEQAHGMNVGWVLGARSRNNSVITADETSISVSQPNSVHPSVGLFQDNGFEEQVYSEWKARCIEQRKACGYDVPEMNTLYRFWSMFLRSNFNRNMFTEFRRLALEDADAGFRYGIESLFRFYCYGLEEKFRPPLYVNFQNDILDDVRKRHKNFGLEKFVQFQKRYKFAKQLDVNAELQKEIKKFEKTSEYKIFMHNFKKDREGLAAAQN</sequence>
<feature type="compositionally biased region" description="Low complexity" evidence="3">
    <location>
        <begin position="537"/>
        <end position="546"/>
    </location>
</feature>
<dbReference type="PANTHER" id="PTHR22792:SF132">
    <property type="entry name" value="LA-RELATED PROTEIN 1"/>
    <property type="match status" value="1"/>
</dbReference>
<comment type="caution">
    <text evidence="5">The sequence shown here is derived from an EMBL/GenBank/DDBJ whole genome shotgun (WGS) entry which is preliminary data.</text>
</comment>
<feature type="compositionally biased region" description="Polar residues" evidence="3">
    <location>
        <begin position="348"/>
        <end position="360"/>
    </location>
</feature>